<keyword evidence="3" id="KW-1185">Reference proteome</keyword>
<reference evidence="2 3" key="1">
    <citation type="journal article" date="2019" name="Nat. Med.">
        <title>A library of human gut bacterial isolates paired with longitudinal multiomics data enables mechanistic microbiome research.</title>
        <authorList>
            <person name="Poyet M."/>
            <person name="Groussin M."/>
            <person name="Gibbons S.M."/>
            <person name="Avila-Pacheco J."/>
            <person name="Jiang X."/>
            <person name="Kearney S.M."/>
            <person name="Perrotta A.R."/>
            <person name="Berdy B."/>
            <person name="Zhao S."/>
            <person name="Lieberman T.D."/>
            <person name="Swanson P.K."/>
            <person name="Smith M."/>
            <person name="Roesemann S."/>
            <person name="Alexander J.E."/>
            <person name="Rich S.A."/>
            <person name="Livny J."/>
            <person name="Vlamakis H."/>
            <person name="Clish C."/>
            <person name="Bullock K."/>
            <person name="Deik A."/>
            <person name="Scott J."/>
            <person name="Pierce K.A."/>
            <person name="Xavier R.J."/>
            <person name="Alm E.J."/>
        </authorList>
    </citation>
    <scope>NUCLEOTIDE SEQUENCE [LARGE SCALE GENOMIC DNA]</scope>
    <source>
        <strain evidence="2 3">BIOML-A134</strain>
    </source>
</reference>
<dbReference type="InterPro" id="IPR013830">
    <property type="entry name" value="SGNH_hydro"/>
</dbReference>
<dbReference type="Gene3D" id="3.40.50.1110">
    <property type="entry name" value="SGNH hydrolase"/>
    <property type="match status" value="1"/>
</dbReference>
<organism evidence="2 3">
    <name type="scientific">Bacteroides ovatus</name>
    <dbReference type="NCBI Taxonomy" id="28116"/>
    <lineage>
        <taxon>Bacteria</taxon>
        <taxon>Pseudomonadati</taxon>
        <taxon>Bacteroidota</taxon>
        <taxon>Bacteroidia</taxon>
        <taxon>Bacteroidales</taxon>
        <taxon>Bacteroidaceae</taxon>
        <taxon>Bacteroides</taxon>
    </lineage>
</organism>
<dbReference type="Pfam" id="PF13472">
    <property type="entry name" value="Lipase_GDSL_2"/>
    <property type="match status" value="1"/>
</dbReference>
<comment type="caution">
    <text evidence="2">The sequence shown here is derived from an EMBL/GenBank/DDBJ whole genome shotgun (WGS) entry which is preliminary data.</text>
</comment>
<keyword evidence="2" id="KW-0378">Hydrolase</keyword>
<protein>
    <submittedName>
        <fullName evidence="2">SGNH/GDSL hydrolase family protein</fullName>
    </submittedName>
</protein>
<dbReference type="EMBL" id="VWKB01000059">
    <property type="protein sequence ID" value="KAA4089239.1"/>
    <property type="molecule type" value="Genomic_DNA"/>
</dbReference>
<sequence length="176" mass="20255">MEEKPKFAFLGNSHMAFWALDIYFPQWECLNYGAPGEGLAYVESFAVDTSGCQVVVQFGTNDIYQLNDENIDEYVERYVKAVLAVPSLKTYLFCIFPRNDYDDYSTAVNKFIQILNRKIHEKLQGTDIVYLDVFNRLLQDGRLNPELTLDDLHLNGKGYSILTEALKTGFQFVKHT</sequence>
<evidence type="ECO:0000313" key="2">
    <source>
        <dbReference type="EMBL" id="KAA4089239.1"/>
    </source>
</evidence>
<dbReference type="AlphaFoldDB" id="A0A5M5DUE6"/>
<feature type="domain" description="SGNH hydrolase-type esterase" evidence="1">
    <location>
        <begin position="54"/>
        <end position="160"/>
    </location>
</feature>
<dbReference type="GO" id="GO:0016788">
    <property type="term" value="F:hydrolase activity, acting on ester bonds"/>
    <property type="evidence" value="ECO:0007669"/>
    <property type="project" value="UniProtKB-ARBA"/>
</dbReference>
<accession>A0A5M5DUE6</accession>
<evidence type="ECO:0000313" key="3">
    <source>
        <dbReference type="Proteomes" id="UP000473905"/>
    </source>
</evidence>
<proteinExistence type="predicted"/>
<dbReference type="SUPFAM" id="SSF52266">
    <property type="entry name" value="SGNH hydrolase"/>
    <property type="match status" value="1"/>
</dbReference>
<gene>
    <name evidence="2" type="ORF">F3D66_27925</name>
</gene>
<dbReference type="InterPro" id="IPR036514">
    <property type="entry name" value="SGNH_hydro_sf"/>
</dbReference>
<name>A0A5M5DUE6_BACOV</name>
<evidence type="ECO:0000259" key="1">
    <source>
        <dbReference type="Pfam" id="PF13472"/>
    </source>
</evidence>
<dbReference type="Proteomes" id="UP000473905">
    <property type="component" value="Unassembled WGS sequence"/>
</dbReference>